<evidence type="ECO:0000256" key="2">
    <source>
        <dbReference type="SAM" id="MobiDB-lite"/>
    </source>
</evidence>
<keyword evidence="1" id="KW-0175">Coiled coil</keyword>
<dbReference type="Proteomes" id="UP000184130">
    <property type="component" value="Unassembled WGS sequence"/>
</dbReference>
<dbReference type="EMBL" id="FRBD01000035">
    <property type="protein sequence ID" value="SHL23218.1"/>
    <property type="molecule type" value="Genomic_DNA"/>
</dbReference>
<evidence type="ECO:0000313" key="3">
    <source>
        <dbReference type="EMBL" id="SHL23218.1"/>
    </source>
</evidence>
<feature type="region of interest" description="Disordered" evidence="2">
    <location>
        <begin position="43"/>
        <end position="66"/>
    </location>
</feature>
<dbReference type="AlphaFoldDB" id="A0A1M6YY91"/>
<evidence type="ECO:0000256" key="1">
    <source>
        <dbReference type="SAM" id="Coils"/>
    </source>
</evidence>
<reference evidence="3 4" key="1">
    <citation type="submission" date="2016-11" db="EMBL/GenBank/DDBJ databases">
        <authorList>
            <person name="Jaros S."/>
            <person name="Januszkiewicz K."/>
            <person name="Wedrychowicz H."/>
        </authorList>
    </citation>
    <scope>NUCLEOTIDE SEQUENCE [LARGE SCALE GENOMIC DNA]</scope>
    <source>
        <strain evidence="3 4">KHT3</strain>
    </source>
</reference>
<evidence type="ECO:0000313" key="4">
    <source>
        <dbReference type="Proteomes" id="UP000184130"/>
    </source>
</evidence>
<name>A0A1M6YY91_XYLRU</name>
<sequence length="66" mass="7628">MANLTAEQIEQKKQQLKQLAEEAQQLKNELVEAGAWPMDEDELEVVTGGQRERRSHQRKVQDPTIK</sequence>
<proteinExistence type="predicted"/>
<protein>
    <submittedName>
        <fullName evidence="3">Uncharacterized protein</fullName>
    </submittedName>
</protein>
<accession>A0A1M6YY91</accession>
<organism evidence="3 4">
    <name type="scientific">Xylanibacter ruminicola</name>
    <name type="common">Prevotella ruminicola</name>
    <dbReference type="NCBI Taxonomy" id="839"/>
    <lineage>
        <taxon>Bacteria</taxon>
        <taxon>Pseudomonadati</taxon>
        <taxon>Bacteroidota</taxon>
        <taxon>Bacteroidia</taxon>
        <taxon>Bacteroidales</taxon>
        <taxon>Prevotellaceae</taxon>
        <taxon>Xylanibacter</taxon>
    </lineage>
</organism>
<gene>
    <name evidence="3" type="ORF">SAMN05216463_13510</name>
</gene>
<dbReference type="RefSeq" id="WP_073211605.1">
    <property type="nucleotide sequence ID" value="NZ_FRBD01000035.1"/>
</dbReference>
<feature type="coiled-coil region" evidence="1">
    <location>
        <begin position="2"/>
        <end position="36"/>
    </location>
</feature>